<evidence type="ECO:0000256" key="5">
    <source>
        <dbReference type="ARBA" id="ARBA00023136"/>
    </source>
</evidence>
<reference evidence="8" key="1">
    <citation type="journal article" date="2013" name="Stand. Genomic Sci.">
        <title>Complete genome sequence of Desulfocapsa sulfexigens, a marine deltaproteobacterium specialized in disproportionating inorganic sulfur compounds.</title>
        <authorList>
            <person name="Finster K.W."/>
            <person name="Kjeldsen K.U."/>
            <person name="Kube M."/>
            <person name="Reinhardt R."/>
            <person name="Mussmann M."/>
            <person name="Amann R."/>
            <person name="Schreiber L."/>
        </authorList>
    </citation>
    <scope>NUCLEOTIDE SEQUENCE [LARGE SCALE GENOMIC DNA]</scope>
    <source>
        <strain evidence="8">DSM 10523 / SB164P1</strain>
    </source>
</reference>
<evidence type="ECO:0000256" key="2">
    <source>
        <dbReference type="ARBA" id="ARBA00022475"/>
    </source>
</evidence>
<dbReference type="AlphaFoldDB" id="M1PAH5"/>
<feature type="transmembrane region" description="Helical" evidence="6">
    <location>
        <begin position="243"/>
        <end position="265"/>
    </location>
</feature>
<protein>
    <submittedName>
        <fullName evidence="7">Putative membrane protein</fullName>
    </submittedName>
</protein>
<dbReference type="STRING" id="1167006.UWK_02109"/>
<keyword evidence="4 6" id="KW-1133">Transmembrane helix</keyword>
<dbReference type="Pfam" id="PF03631">
    <property type="entry name" value="Virul_fac_BrkB"/>
    <property type="match status" value="1"/>
</dbReference>
<keyword evidence="3 6" id="KW-0812">Transmembrane</keyword>
<sequence length="476" mass="52880">MSDKKTARSSVTGRLLNWASTPLQTAPFSLTWLHTLIRIVLITFKEFNSNDLNIRASALTYTILLSLVPMLAMGTAVVKGLGGGDELRQVVYSYLNTLEETTPLTHLAIPEVIEKLPGEQASQPDTTITSPQTDEPLTDQFRAAADQMFTYVDNTDFATLGSIGVLGVLLSAILVLSNIELSMNTIWHVSSGRSLLRKVTDYLTFLILMPLSINFGFAANAVLKNDMLLDKFLNFLPGPWIETGLLLFIPLFFITLTLFLIYIFFPNTKVKLGPAFVGALFAGTLWFLTQNLYIGLQIGVSKYNAIYGSFATLPLFLVWMFLGWVFILGGAQLAFACQQHRKYQLKKLTHSPLEQLSAAFDILNTIYDYYSRKTPLHRKELPIHYPAYSATLLFSSLEKLLLSQTVVSTEKGRLLPSGPAEKLNYREIFSAILGNSVPETMGGKAAMDLINQAKTILDKDFSPKQQEDNESTTGNT</sequence>
<dbReference type="eggNOG" id="COG1295">
    <property type="taxonomic scope" value="Bacteria"/>
</dbReference>
<dbReference type="InterPro" id="IPR017039">
    <property type="entry name" value="Virul_fac_BrkB"/>
</dbReference>
<keyword evidence="5 6" id="KW-0472">Membrane</keyword>
<evidence type="ECO:0000256" key="1">
    <source>
        <dbReference type="ARBA" id="ARBA00004651"/>
    </source>
</evidence>
<dbReference type="EMBL" id="CP003985">
    <property type="protein sequence ID" value="AGF78652.1"/>
    <property type="molecule type" value="Genomic_DNA"/>
</dbReference>
<dbReference type="PANTHER" id="PTHR30213">
    <property type="entry name" value="INNER MEMBRANE PROTEIN YHJD"/>
    <property type="match status" value="1"/>
</dbReference>
<name>M1PAH5_DESSD</name>
<evidence type="ECO:0000256" key="4">
    <source>
        <dbReference type="ARBA" id="ARBA00022989"/>
    </source>
</evidence>
<feature type="transmembrane region" description="Helical" evidence="6">
    <location>
        <begin position="56"/>
        <end position="78"/>
    </location>
</feature>
<accession>M1PAH5</accession>
<proteinExistence type="predicted"/>
<evidence type="ECO:0000313" key="8">
    <source>
        <dbReference type="Proteomes" id="UP000011721"/>
    </source>
</evidence>
<feature type="transmembrane region" description="Helical" evidence="6">
    <location>
        <begin position="316"/>
        <end position="337"/>
    </location>
</feature>
<feature type="transmembrane region" description="Helical" evidence="6">
    <location>
        <begin position="157"/>
        <end position="181"/>
    </location>
</feature>
<keyword evidence="8" id="KW-1185">Reference proteome</keyword>
<dbReference type="RefSeq" id="WP_015404342.1">
    <property type="nucleotide sequence ID" value="NC_020304.1"/>
</dbReference>
<evidence type="ECO:0000313" key="7">
    <source>
        <dbReference type="EMBL" id="AGF78652.1"/>
    </source>
</evidence>
<gene>
    <name evidence="7" type="ordered locus">UWK_02109</name>
</gene>
<dbReference type="Proteomes" id="UP000011721">
    <property type="component" value="Chromosome"/>
</dbReference>
<dbReference type="OrthoDB" id="9808671at2"/>
<dbReference type="GO" id="GO:0005886">
    <property type="term" value="C:plasma membrane"/>
    <property type="evidence" value="ECO:0007669"/>
    <property type="project" value="UniProtKB-SubCell"/>
</dbReference>
<dbReference type="PANTHER" id="PTHR30213:SF0">
    <property type="entry name" value="UPF0761 MEMBRANE PROTEIN YIHY"/>
    <property type="match status" value="1"/>
</dbReference>
<feature type="transmembrane region" description="Helical" evidence="6">
    <location>
        <begin position="202"/>
        <end position="223"/>
    </location>
</feature>
<organism evidence="7 8">
    <name type="scientific">Desulfocapsa sulfexigens (strain DSM 10523 / SB164P1)</name>
    <dbReference type="NCBI Taxonomy" id="1167006"/>
    <lineage>
        <taxon>Bacteria</taxon>
        <taxon>Pseudomonadati</taxon>
        <taxon>Thermodesulfobacteriota</taxon>
        <taxon>Desulfobulbia</taxon>
        <taxon>Desulfobulbales</taxon>
        <taxon>Desulfocapsaceae</taxon>
        <taxon>Desulfocapsa</taxon>
    </lineage>
</organism>
<dbReference type="HOGENOM" id="CLU_032288_2_0_7"/>
<comment type="subcellular location">
    <subcellularLocation>
        <location evidence="1">Cell membrane</location>
        <topology evidence="1">Multi-pass membrane protein</topology>
    </subcellularLocation>
</comment>
<dbReference type="KEGG" id="dsf:UWK_02109"/>
<feature type="transmembrane region" description="Helical" evidence="6">
    <location>
        <begin position="272"/>
        <end position="296"/>
    </location>
</feature>
<dbReference type="PATRIC" id="fig|1167006.5.peg.2295"/>
<keyword evidence="2" id="KW-1003">Cell membrane</keyword>
<evidence type="ECO:0000256" key="6">
    <source>
        <dbReference type="SAM" id="Phobius"/>
    </source>
</evidence>
<dbReference type="NCBIfam" id="TIGR00765">
    <property type="entry name" value="yihY_not_rbn"/>
    <property type="match status" value="1"/>
</dbReference>
<evidence type="ECO:0000256" key="3">
    <source>
        <dbReference type="ARBA" id="ARBA00022692"/>
    </source>
</evidence>